<dbReference type="Proteomes" id="UP000246114">
    <property type="component" value="Unassembled WGS sequence"/>
</dbReference>
<dbReference type="InterPro" id="IPR027417">
    <property type="entry name" value="P-loop_NTPase"/>
</dbReference>
<keyword evidence="13" id="KW-1185">Reference proteome</keyword>
<evidence type="ECO:0000256" key="6">
    <source>
        <dbReference type="ARBA" id="ARBA00022840"/>
    </source>
</evidence>
<dbReference type="PANTHER" id="PTHR11059:SF0">
    <property type="entry name" value="DNA REPAIR PROTEIN RECN"/>
    <property type="match status" value="1"/>
</dbReference>
<dbReference type="PANTHER" id="PTHR11059">
    <property type="entry name" value="DNA REPAIR PROTEIN RECN"/>
    <property type="match status" value="1"/>
</dbReference>
<dbReference type="CDD" id="cd03241">
    <property type="entry name" value="ABC_RecN"/>
    <property type="match status" value="2"/>
</dbReference>
<dbReference type="InterPro" id="IPR004604">
    <property type="entry name" value="DNA_recomb/repair_RecN"/>
</dbReference>
<dbReference type="AlphaFoldDB" id="A0A1I2J6I3"/>
<dbReference type="GO" id="GO:0006281">
    <property type="term" value="P:DNA repair"/>
    <property type="evidence" value="ECO:0007669"/>
    <property type="project" value="UniProtKB-KW"/>
</dbReference>
<evidence type="ECO:0000313" key="12">
    <source>
        <dbReference type="EMBL" id="SFF50134.1"/>
    </source>
</evidence>
<evidence type="ECO:0000256" key="8">
    <source>
        <dbReference type="ARBA" id="ARBA00033408"/>
    </source>
</evidence>
<evidence type="ECO:0000256" key="4">
    <source>
        <dbReference type="ARBA" id="ARBA00022741"/>
    </source>
</evidence>
<dbReference type="Proteomes" id="UP000182135">
    <property type="component" value="Unassembled WGS sequence"/>
</dbReference>
<dbReference type="PIRSF" id="PIRSF003128">
    <property type="entry name" value="RecN"/>
    <property type="match status" value="1"/>
</dbReference>
<accession>A0A1I2J6I3</accession>
<reference evidence="12 13" key="1">
    <citation type="submission" date="2016-10" db="EMBL/GenBank/DDBJ databases">
        <authorList>
            <person name="de Groot N.N."/>
        </authorList>
    </citation>
    <scope>NUCLEOTIDE SEQUENCE [LARGE SCALE GENOMIC DNA]</scope>
    <source>
        <strain evidence="12 13">NLAE-zl-G419</strain>
    </source>
</reference>
<evidence type="ECO:0000256" key="5">
    <source>
        <dbReference type="ARBA" id="ARBA00022763"/>
    </source>
</evidence>
<dbReference type="EMBL" id="QAMZ01000036">
    <property type="protein sequence ID" value="PWL53595.1"/>
    <property type="molecule type" value="Genomic_DNA"/>
</dbReference>
<proteinExistence type="inferred from homology"/>
<keyword evidence="5 9" id="KW-0227">DNA damage</keyword>
<feature type="domain" description="RecF/RecN/SMC N-terminal" evidence="10">
    <location>
        <begin position="2"/>
        <end position="509"/>
    </location>
</feature>
<evidence type="ECO:0000313" key="14">
    <source>
        <dbReference type="Proteomes" id="UP000246114"/>
    </source>
</evidence>
<protein>
    <recommendedName>
        <fullName evidence="3 9">DNA repair protein RecN</fullName>
    </recommendedName>
    <alternativeName>
        <fullName evidence="8 9">Recombination protein N</fullName>
    </alternativeName>
</protein>
<dbReference type="eggNOG" id="COG0497">
    <property type="taxonomic scope" value="Bacteria"/>
</dbReference>
<evidence type="ECO:0000259" key="10">
    <source>
        <dbReference type="Pfam" id="PF02463"/>
    </source>
</evidence>
<dbReference type="InterPro" id="IPR003395">
    <property type="entry name" value="RecF/RecN/SMC_N"/>
</dbReference>
<dbReference type="FunFam" id="3.40.50.300:FF:000356">
    <property type="entry name" value="DNA repair protein RecN"/>
    <property type="match status" value="1"/>
</dbReference>
<keyword evidence="7 9" id="KW-0234">DNA repair</keyword>
<evidence type="ECO:0000256" key="9">
    <source>
        <dbReference type="PIRNR" id="PIRNR003128"/>
    </source>
</evidence>
<sequence length="567" mass="65494">MLLQLNINNFALIEKLSLCFDKGFNVLTGETGAGKSILIDAINYVLGSKFNRDLIRTGENKTYVEAVFTIETSKVKKFLENQNIEYDDLIIISRESFQNGKTIAKINNKSVILSTLKELSSVLLDIHGQHENQNLLDVEKHIFYLDSYGELDLIKSLQEYTAKYNDLRELKNKINYLNGNGDRENIINYLEYQIKDIEEAKFISNEEIELRERFNILNNAEKINYSINSSYSILYNSTDEAMSVYDALGVAIKELKPIEKHLDRIKSIAESLENFYFNLEDIISALRDIKDSVVYDENELERTNRRIYTIDAYKKRYGKESVEELIKFKESLIKEYDEIVNREEIIEKLKIEQGVLEEKLQVIADKLHEKRVKISETLTKSIQNELNYIGLEKSRFFIDISVENEFRENGKDKVQFLISTNPGEPLKPLERIVSGGELSRIMLALKTVFVDKDEIPTVIFDEIDTGISGRVAQSVAEKMYVISDDHQVFCVTHLPQIASMSDYHFKVAKDVIDNKTYTNVIQLSHKEKEEEIARMIGGVEITKITLENSKELIKLAQNKKNKLKKHT</sequence>
<comment type="function">
    <text evidence="1 9">May be involved in recombinational repair of damaged DNA.</text>
</comment>
<evidence type="ECO:0000313" key="11">
    <source>
        <dbReference type="EMBL" id="PWL53595.1"/>
    </source>
</evidence>
<keyword evidence="4" id="KW-0547">Nucleotide-binding</keyword>
<dbReference type="SUPFAM" id="SSF52540">
    <property type="entry name" value="P-loop containing nucleoside triphosphate hydrolases"/>
    <property type="match status" value="1"/>
</dbReference>
<evidence type="ECO:0000256" key="2">
    <source>
        <dbReference type="ARBA" id="ARBA00009441"/>
    </source>
</evidence>
<evidence type="ECO:0000256" key="7">
    <source>
        <dbReference type="ARBA" id="ARBA00023204"/>
    </source>
</evidence>
<evidence type="ECO:0000256" key="3">
    <source>
        <dbReference type="ARBA" id="ARBA00021315"/>
    </source>
</evidence>
<reference evidence="11 14" key="2">
    <citation type="submission" date="2018-03" db="EMBL/GenBank/DDBJ databases">
        <title>The uncultured portion of the human microbiome is neutrally assembled.</title>
        <authorList>
            <person name="Jeraldo P."/>
            <person name="Boardman L."/>
            <person name="White B.A."/>
            <person name="Nelson H."/>
            <person name="Goldenfeld N."/>
            <person name="Chia N."/>
        </authorList>
    </citation>
    <scope>NUCLEOTIDE SEQUENCE [LARGE SCALE GENOMIC DNA]</scope>
    <source>
        <strain evidence="11">CIM:MAG 903</strain>
    </source>
</reference>
<dbReference type="Pfam" id="PF02463">
    <property type="entry name" value="SMC_N"/>
    <property type="match status" value="1"/>
</dbReference>
<comment type="similarity">
    <text evidence="2 9">Belongs to the RecN family.</text>
</comment>
<evidence type="ECO:0000256" key="1">
    <source>
        <dbReference type="ARBA" id="ARBA00003618"/>
    </source>
</evidence>
<dbReference type="GO" id="GO:0009432">
    <property type="term" value="P:SOS response"/>
    <property type="evidence" value="ECO:0007669"/>
    <property type="project" value="TreeGrafter"/>
</dbReference>
<dbReference type="OrthoDB" id="9806954at2"/>
<dbReference type="EMBL" id="FOOE01000001">
    <property type="protein sequence ID" value="SFF50134.1"/>
    <property type="molecule type" value="Genomic_DNA"/>
</dbReference>
<name>A0A1I2J6I3_9CLOT</name>
<gene>
    <name evidence="11" type="primary">recN</name>
    <name evidence="11" type="ORF">DBY38_07650</name>
    <name evidence="12" type="ORF">SAMN04487885_101166</name>
</gene>
<dbReference type="FunFam" id="3.40.50.300:FF:000319">
    <property type="entry name" value="DNA repair protein RecN"/>
    <property type="match status" value="1"/>
</dbReference>
<dbReference type="Gene3D" id="3.40.50.300">
    <property type="entry name" value="P-loop containing nucleotide triphosphate hydrolases"/>
    <property type="match status" value="2"/>
</dbReference>
<keyword evidence="6" id="KW-0067">ATP-binding</keyword>
<evidence type="ECO:0000313" key="13">
    <source>
        <dbReference type="Proteomes" id="UP000182135"/>
    </source>
</evidence>
<dbReference type="STRING" id="1529.SAMN04487885_101166"/>
<dbReference type="GO" id="GO:0043590">
    <property type="term" value="C:bacterial nucleoid"/>
    <property type="evidence" value="ECO:0007669"/>
    <property type="project" value="TreeGrafter"/>
</dbReference>
<dbReference type="NCBIfam" id="TIGR00634">
    <property type="entry name" value="recN"/>
    <property type="match status" value="1"/>
</dbReference>
<dbReference type="RefSeq" id="WP_027638376.1">
    <property type="nucleotide sequence ID" value="NZ_BAAACD010000029.1"/>
</dbReference>
<dbReference type="GO" id="GO:0005524">
    <property type="term" value="F:ATP binding"/>
    <property type="evidence" value="ECO:0007669"/>
    <property type="project" value="UniProtKB-KW"/>
</dbReference>
<dbReference type="GO" id="GO:0006310">
    <property type="term" value="P:DNA recombination"/>
    <property type="evidence" value="ECO:0007669"/>
    <property type="project" value="InterPro"/>
</dbReference>
<organism evidence="12 13">
    <name type="scientific">Clostridium cadaveris</name>
    <dbReference type="NCBI Taxonomy" id="1529"/>
    <lineage>
        <taxon>Bacteria</taxon>
        <taxon>Bacillati</taxon>
        <taxon>Bacillota</taxon>
        <taxon>Clostridia</taxon>
        <taxon>Eubacteriales</taxon>
        <taxon>Clostridiaceae</taxon>
        <taxon>Clostridium</taxon>
    </lineage>
</organism>